<accession>A0A2P5AVP9</accession>
<keyword evidence="2" id="KW-1185">Reference proteome</keyword>
<organism evidence="1 2">
    <name type="scientific">Trema orientale</name>
    <name type="common">Charcoal tree</name>
    <name type="synonym">Celtis orientalis</name>
    <dbReference type="NCBI Taxonomy" id="63057"/>
    <lineage>
        <taxon>Eukaryota</taxon>
        <taxon>Viridiplantae</taxon>
        <taxon>Streptophyta</taxon>
        <taxon>Embryophyta</taxon>
        <taxon>Tracheophyta</taxon>
        <taxon>Spermatophyta</taxon>
        <taxon>Magnoliopsida</taxon>
        <taxon>eudicotyledons</taxon>
        <taxon>Gunneridae</taxon>
        <taxon>Pentapetalae</taxon>
        <taxon>rosids</taxon>
        <taxon>fabids</taxon>
        <taxon>Rosales</taxon>
        <taxon>Cannabaceae</taxon>
        <taxon>Trema</taxon>
    </lineage>
</organism>
<proteinExistence type="predicted"/>
<evidence type="ECO:0000313" key="1">
    <source>
        <dbReference type="EMBL" id="PON40616.1"/>
    </source>
</evidence>
<dbReference type="OrthoDB" id="10499101at2759"/>
<protein>
    <submittedName>
        <fullName evidence="1">Uncharacterized protein</fullName>
    </submittedName>
</protein>
<dbReference type="Proteomes" id="UP000237000">
    <property type="component" value="Unassembled WGS sequence"/>
</dbReference>
<sequence length="214" mass="24115">PVSKRKRSKNIALNLQKKFDSLQHGQKLPIRKNTEPFYKSWTKFSTTQKAKIEPSVKYKDVTDAELPIVSADIDCTTQDNYKNWKNELPEHFIENIGDEKSLDLAHASRSVPTYMIQEHKMVELCTTQLQSQVSSFASDSLIHTAPARIDETTIADNVLGVRQDYWRGVGPKLKGATSTSSTTASPPQDPLILDTELRNFVSQTQSYLAATHHL</sequence>
<evidence type="ECO:0000313" key="2">
    <source>
        <dbReference type="Proteomes" id="UP000237000"/>
    </source>
</evidence>
<dbReference type="InParanoid" id="A0A2P5AVP9"/>
<dbReference type="AlphaFoldDB" id="A0A2P5AVP9"/>
<reference evidence="2" key="1">
    <citation type="submission" date="2016-06" db="EMBL/GenBank/DDBJ databases">
        <title>Parallel loss of symbiosis genes in relatives of nitrogen-fixing non-legume Parasponia.</title>
        <authorList>
            <person name="Van Velzen R."/>
            <person name="Holmer R."/>
            <person name="Bu F."/>
            <person name="Rutten L."/>
            <person name="Van Zeijl A."/>
            <person name="Liu W."/>
            <person name="Santuari L."/>
            <person name="Cao Q."/>
            <person name="Sharma T."/>
            <person name="Shen D."/>
            <person name="Roswanjaya Y."/>
            <person name="Wardhani T."/>
            <person name="Kalhor M.S."/>
            <person name="Jansen J."/>
            <person name="Van den Hoogen J."/>
            <person name="Gungor B."/>
            <person name="Hartog M."/>
            <person name="Hontelez J."/>
            <person name="Verver J."/>
            <person name="Yang W.-C."/>
            <person name="Schijlen E."/>
            <person name="Repin R."/>
            <person name="Schilthuizen M."/>
            <person name="Schranz E."/>
            <person name="Heidstra R."/>
            <person name="Miyata K."/>
            <person name="Fedorova E."/>
            <person name="Kohlen W."/>
            <person name="Bisseling T."/>
            <person name="Smit S."/>
            <person name="Geurts R."/>
        </authorList>
    </citation>
    <scope>NUCLEOTIDE SEQUENCE [LARGE SCALE GENOMIC DNA]</scope>
    <source>
        <strain evidence="2">cv. RG33-2</strain>
    </source>
</reference>
<dbReference type="EMBL" id="JXTC01000683">
    <property type="protein sequence ID" value="PON40616.1"/>
    <property type="molecule type" value="Genomic_DNA"/>
</dbReference>
<name>A0A2P5AVP9_TREOI</name>
<comment type="caution">
    <text evidence="1">The sequence shown here is derived from an EMBL/GenBank/DDBJ whole genome shotgun (WGS) entry which is preliminary data.</text>
</comment>
<feature type="non-terminal residue" evidence="1">
    <location>
        <position position="1"/>
    </location>
</feature>
<gene>
    <name evidence="1" type="ORF">TorRG33x02_339990</name>
</gene>